<evidence type="ECO:0000313" key="3">
    <source>
        <dbReference type="Proteomes" id="UP000253209"/>
    </source>
</evidence>
<organism evidence="2 3">
    <name type="scientific">Mucilaginibacter hurinus</name>
    <dbReference type="NCBI Taxonomy" id="2201324"/>
    <lineage>
        <taxon>Bacteria</taxon>
        <taxon>Pseudomonadati</taxon>
        <taxon>Bacteroidota</taxon>
        <taxon>Sphingobacteriia</taxon>
        <taxon>Sphingobacteriales</taxon>
        <taxon>Sphingobacteriaceae</taxon>
        <taxon>Mucilaginibacter</taxon>
    </lineage>
</organism>
<dbReference type="AlphaFoldDB" id="A0A367GUA0"/>
<feature type="transmembrane region" description="Helical" evidence="1">
    <location>
        <begin position="21"/>
        <end position="39"/>
    </location>
</feature>
<keyword evidence="1" id="KW-0812">Transmembrane</keyword>
<sequence length="125" mass="14408">MMKQRNKYFVIREMKLSMKQVIVMLMSAMYIMLAVSVGMSRDVDRSLRGKDGKIENCKQCERFGAIRISVRSIEKENITDLFIAAQYNSVTPARTNFSKPVRVLSYTCGIVHHIPIYLTNRSILI</sequence>
<keyword evidence="3" id="KW-1185">Reference proteome</keyword>
<keyword evidence="1" id="KW-0472">Membrane</keyword>
<keyword evidence="1" id="KW-1133">Transmembrane helix</keyword>
<dbReference type="EMBL" id="QGDC01000001">
    <property type="protein sequence ID" value="RCH56880.1"/>
    <property type="molecule type" value="Genomic_DNA"/>
</dbReference>
<accession>A0A367GUA0</accession>
<comment type="caution">
    <text evidence="2">The sequence shown here is derived from an EMBL/GenBank/DDBJ whole genome shotgun (WGS) entry which is preliminary data.</text>
</comment>
<gene>
    <name evidence="2" type="ORF">DJ568_03220</name>
</gene>
<evidence type="ECO:0000256" key="1">
    <source>
        <dbReference type="SAM" id="Phobius"/>
    </source>
</evidence>
<protein>
    <submittedName>
        <fullName evidence="2">Uncharacterized protein</fullName>
    </submittedName>
</protein>
<reference evidence="2 3" key="1">
    <citation type="submission" date="2018-05" db="EMBL/GenBank/DDBJ databases">
        <title>Mucilaginibacter hurinus sp. nov., isolated from briquette warehouse soil.</title>
        <authorList>
            <person name="Choi L."/>
        </authorList>
    </citation>
    <scope>NUCLEOTIDE SEQUENCE [LARGE SCALE GENOMIC DNA]</scope>
    <source>
        <strain evidence="2 3">ZR32</strain>
    </source>
</reference>
<name>A0A367GUA0_9SPHI</name>
<evidence type="ECO:0000313" key="2">
    <source>
        <dbReference type="EMBL" id="RCH56880.1"/>
    </source>
</evidence>
<dbReference type="Proteomes" id="UP000253209">
    <property type="component" value="Unassembled WGS sequence"/>
</dbReference>
<proteinExistence type="predicted"/>